<dbReference type="PANTHER" id="PTHR48449:SF1">
    <property type="entry name" value="DUF1985 DOMAIN-CONTAINING PROTEIN"/>
    <property type="match status" value="1"/>
</dbReference>
<dbReference type="Gramene" id="OIS96805">
    <property type="protein sequence ID" value="OIS96805"/>
    <property type="gene ID" value="A4A49_60636"/>
</dbReference>
<dbReference type="AlphaFoldDB" id="A0A1J6HVE8"/>
<feature type="non-terminal residue" evidence="2">
    <location>
        <position position="227"/>
    </location>
</feature>
<name>A0A1J6HVE8_NICAT</name>
<organism evidence="2 3">
    <name type="scientific">Nicotiana attenuata</name>
    <name type="common">Coyote tobacco</name>
    <dbReference type="NCBI Taxonomy" id="49451"/>
    <lineage>
        <taxon>Eukaryota</taxon>
        <taxon>Viridiplantae</taxon>
        <taxon>Streptophyta</taxon>
        <taxon>Embryophyta</taxon>
        <taxon>Tracheophyta</taxon>
        <taxon>Spermatophyta</taxon>
        <taxon>Magnoliopsida</taxon>
        <taxon>eudicotyledons</taxon>
        <taxon>Gunneridae</taxon>
        <taxon>Pentapetalae</taxon>
        <taxon>asterids</taxon>
        <taxon>lamiids</taxon>
        <taxon>Solanales</taxon>
        <taxon>Solanaceae</taxon>
        <taxon>Nicotianoideae</taxon>
        <taxon>Nicotianeae</taxon>
        <taxon>Nicotiana</taxon>
    </lineage>
</organism>
<evidence type="ECO:0000259" key="1">
    <source>
        <dbReference type="Pfam" id="PF09331"/>
    </source>
</evidence>
<evidence type="ECO:0000313" key="3">
    <source>
        <dbReference type="Proteomes" id="UP000187609"/>
    </source>
</evidence>
<sequence length="227" mass="26239">PHICSYTNTNILSDLKEKLTPEQYKLLSSTYFGSLLDMDQCEVQHQLFRCFMVLQLEGSTDDVFSIHVNGTKISFSIREFTLVTGLKCVGDPHEFKFNTEVPNRIVQTYFGGAKLVKKEALLSCFDEKKRGDENYGDAIKIALLYIIHTWIFSSEKKTTTIPLLHFDLVESGRYSYYPWGTFAFSYLITSISKKMDYHKNYYRIAGMPLAMQVWFYECCSKVDPKIA</sequence>
<comment type="caution">
    <text evidence="2">The sequence shown here is derived from an EMBL/GenBank/DDBJ whole genome shotgun (WGS) entry which is preliminary data.</text>
</comment>
<evidence type="ECO:0000313" key="2">
    <source>
        <dbReference type="EMBL" id="OIS96805.1"/>
    </source>
</evidence>
<keyword evidence="3" id="KW-1185">Reference proteome</keyword>
<protein>
    <recommendedName>
        <fullName evidence="1">DUF1985 domain-containing protein</fullName>
    </recommendedName>
</protein>
<gene>
    <name evidence="2" type="ORF">A4A49_60636</name>
</gene>
<reference evidence="2" key="1">
    <citation type="submission" date="2016-11" db="EMBL/GenBank/DDBJ databases">
        <title>The genome of Nicotiana attenuata.</title>
        <authorList>
            <person name="Xu S."/>
            <person name="Brockmoeller T."/>
            <person name="Gaquerel E."/>
            <person name="Navarro A."/>
            <person name="Kuhl H."/>
            <person name="Gase K."/>
            <person name="Ling Z."/>
            <person name="Zhou W."/>
            <person name="Kreitzer C."/>
            <person name="Stanke M."/>
            <person name="Tang H."/>
            <person name="Lyons E."/>
            <person name="Pandey P."/>
            <person name="Pandey S.P."/>
            <person name="Timmermann B."/>
            <person name="Baldwin I.T."/>
        </authorList>
    </citation>
    <scope>NUCLEOTIDE SEQUENCE [LARGE SCALE GENOMIC DNA]</scope>
    <source>
        <strain evidence="2">UT</strain>
    </source>
</reference>
<dbReference type="EMBL" id="MJEQ01037193">
    <property type="protein sequence ID" value="OIS96805.1"/>
    <property type="molecule type" value="Genomic_DNA"/>
</dbReference>
<dbReference type="PANTHER" id="PTHR48449">
    <property type="entry name" value="DUF1985 DOMAIN-CONTAINING PROTEIN"/>
    <property type="match status" value="1"/>
</dbReference>
<proteinExistence type="predicted"/>
<dbReference type="InterPro" id="IPR015410">
    <property type="entry name" value="DUF1985"/>
</dbReference>
<dbReference type="Proteomes" id="UP000187609">
    <property type="component" value="Unassembled WGS sequence"/>
</dbReference>
<feature type="non-terminal residue" evidence="2">
    <location>
        <position position="1"/>
    </location>
</feature>
<feature type="domain" description="DUF1985" evidence="1">
    <location>
        <begin position="55"/>
        <end position="189"/>
    </location>
</feature>
<dbReference type="Pfam" id="PF09331">
    <property type="entry name" value="DUF1985"/>
    <property type="match status" value="1"/>
</dbReference>
<accession>A0A1J6HVE8</accession>